<accession>A0A1C2IJG6</accession>
<dbReference type="Proteomes" id="UP000094893">
    <property type="component" value="Unassembled WGS sequence"/>
</dbReference>
<reference evidence="2 3" key="1">
    <citation type="journal article" date="2016" name="Int. J. Mol. Sci.">
        <title>Comparative genomics of the extreme acidophile Acidithiobacillus thiooxidans reveals intraspecific divergence and niche adaptation.</title>
        <authorList>
            <person name="Zhang X."/>
            <person name="Feng X."/>
            <person name="Tao J."/>
            <person name="Ma L."/>
            <person name="Xiao Y."/>
            <person name="Liang Y."/>
            <person name="Liu X."/>
            <person name="Yin H."/>
        </authorList>
    </citation>
    <scope>NUCLEOTIDE SEQUENCE [LARGE SCALE GENOMIC DNA]</scope>
    <source>
        <strain evidence="2 3">A02</strain>
    </source>
</reference>
<evidence type="ECO:0000313" key="2">
    <source>
        <dbReference type="EMBL" id="OCX76095.1"/>
    </source>
</evidence>
<dbReference type="AlphaFoldDB" id="A0A1C2IJG6"/>
<proteinExistence type="predicted"/>
<organism evidence="2 3">
    <name type="scientific">Acidithiobacillus thiooxidans</name>
    <name type="common">Thiobacillus thiooxidans</name>
    <dbReference type="NCBI Taxonomy" id="930"/>
    <lineage>
        <taxon>Bacteria</taxon>
        <taxon>Pseudomonadati</taxon>
        <taxon>Pseudomonadota</taxon>
        <taxon>Acidithiobacillia</taxon>
        <taxon>Acidithiobacillales</taxon>
        <taxon>Acidithiobacillaceae</taxon>
        <taxon>Acidithiobacillus</taxon>
    </lineage>
</organism>
<feature type="compositionally biased region" description="Acidic residues" evidence="1">
    <location>
        <begin position="225"/>
        <end position="234"/>
    </location>
</feature>
<dbReference type="EMBL" id="LWSA01000030">
    <property type="protein sequence ID" value="OCX76095.1"/>
    <property type="molecule type" value="Genomic_DNA"/>
</dbReference>
<evidence type="ECO:0000256" key="1">
    <source>
        <dbReference type="SAM" id="MobiDB-lite"/>
    </source>
</evidence>
<name>A0A1C2IJG6_ACITH</name>
<dbReference type="RefSeq" id="WP_024893932.1">
    <property type="nucleotide sequence ID" value="NZ_LWRZ01000026.1"/>
</dbReference>
<protein>
    <submittedName>
        <fullName evidence="2">Uncharacterized protein</fullName>
    </submittedName>
</protein>
<feature type="compositionally biased region" description="Basic and acidic residues" evidence="1">
    <location>
        <begin position="274"/>
        <end position="285"/>
    </location>
</feature>
<sequence>METEVDVKNTATATVRQNAALTRWAAASPASTEQIAEITGCGQDLAQHMAEQGLRLDPKSRHGKANILFPLYSRQTGGRLEVSAIQFLTDKSDLMDFMGATENRIFRNQEAAVTVLPMIIPQAKDVNEKTIKRPNNLMLVMGGKDALALNLVTGIETVALPSPRIPHHLAEKWAKGKTHQIWIHGMVEWEMKEIVTRLQDAGFAGFIRWTGNPIARVKPGTEPETSGDSEDSDMNAEIPRDDAWVTYLTGGPDAVKSLLAGSVTVHNPKKFKADKKAESPVKNAEKALNTHRQTGKKRDDQTMYYASPDEASEFLNQVLHEGGEHVSGLVATTGTGKTRAIVARMLADRDHAYIYGAPTNDLAQETFQAAIEMQEQLFKEGKLKHMRSLRFHEPRSEENCQRWQVVTFLQTENRAPWAQGCQIKDLADGVKGDCPHADQCKNHGYLAGLDASKKAEIVFTVHQALVGDSSLLGYAGGMGSMDGNNGNWEESGNLEERLIIVDEYIPMFSRLEMRVDDILKNILAADKRIDQRWIERYAERVLDHKTFPAEERRKMAGDAFLWYDLQYRPVMQGIMAQVAEHADPKKDPKPRDVKISGVWADFMKVYPTRPEWLDQMDGSTLGERPYLVGSQDQWILPRLWLDALYEALKNDLGVFFYDGKLIVGRESGLFKTLLKQGGYLLDATMPQGHQAVIRQFQGGKNGGKKGTVIDVPVSQPYLKVLQILDGNKHGRAALGKKAIPREIGKFMRAWLELIALHGPGKVSVLTHMPIRHILAAAFAGPEEFHTIFHHLGEEKAAVMEEKIRRWLDNKGWAYGGKDWRELMKSMDIPANPEDAREKYGVTLEDVAMLGHWGNDDRGHNRWENAAALLIWGAPLKTPQEYQIEYHIHRAIMKKHDVELEYWDGSVEKGQTIATNGGEDELDCSFPLPTVADARKYVLSSLNAQIAQGVGRLRGVRRTEENPAEVAMYLGDFPVAAVEGGDYHLPTIAYQTSFQSHLCQVATKESMAVSVISAMEGGRTCLQEICDAVNGHIRDMKLSLPKMGKDAARNLLNRIRSYAVTMGVSLAEAARMLAEKVIAWIMAPSGILAPESFYAAPEVYARQISDHPDWIGAVAMLAKILEPLDPGAQDAREGFGRWRMPDGTLTTF</sequence>
<gene>
    <name evidence="2" type="ORF">A6P07_03070</name>
</gene>
<comment type="caution">
    <text evidence="2">The sequence shown here is derived from an EMBL/GenBank/DDBJ whole genome shotgun (WGS) entry which is preliminary data.</text>
</comment>
<feature type="region of interest" description="Disordered" evidence="1">
    <location>
        <begin position="271"/>
        <end position="301"/>
    </location>
</feature>
<evidence type="ECO:0000313" key="3">
    <source>
        <dbReference type="Proteomes" id="UP000094893"/>
    </source>
</evidence>
<feature type="region of interest" description="Disordered" evidence="1">
    <location>
        <begin position="215"/>
        <end position="236"/>
    </location>
</feature>